<evidence type="ECO:0000313" key="4">
    <source>
        <dbReference type="Proteomes" id="UP000309215"/>
    </source>
</evidence>
<gene>
    <name evidence="3" type="ORF">E8A74_49115</name>
</gene>
<reference evidence="3 4" key="1">
    <citation type="submission" date="2019-04" db="EMBL/GenBank/DDBJ databases">
        <authorList>
            <person name="Li Y."/>
            <person name="Wang J."/>
        </authorList>
    </citation>
    <scope>NUCLEOTIDE SEQUENCE [LARGE SCALE GENOMIC DNA]</scope>
    <source>
        <strain evidence="3 4">DSM 14668</strain>
    </source>
</reference>
<keyword evidence="1" id="KW-1133">Transmembrane helix</keyword>
<keyword evidence="1" id="KW-0472">Membrane</keyword>
<keyword evidence="4" id="KW-1185">Reference proteome</keyword>
<dbReference type="AlphaFoldDB" id="A0A4U1IIH3"/>
<dbReference type="Gene3D" id="1.25.40.590">
    <property type="entry name" value="Type IV / VI secretion system, DotU"/>
    <property type="match status" value="1"/>
</dbReference>
<protein>
    <submittedName>
        <fullName evidence="3">DotU family type IV/VI secretion system protein</fullName>
    </submittedName>
</protein>
<dbReference type="InterPro" id="IPR038522">
    <property type="entry name" value="T4/T6SS_DotU_sf"/>
</dbReference>
<proteinExistence type="predicted"/>
<dbReference type="PANTHER" id="PTHR38033">
    <property type="entry name" value="MEMBRANE PROTEIN-RELATED"/>
    <property type="match status" value="1"/>
</dbReference>
<feature type="transmembrane region" description="Helical" evidence="1">
    <location>
        <begin position="215"/>
        <end position="235"/>
    </location>
</feature>
<name>A0A4U1IIH3_9BACT</name>
<evidence type="ECO:0000259" key="2">
    <source>
        <dbReference type="Pfam" id="PF09850"/>
    </source>
</evidence>
<feature type="domain" description="Type IV / VI secretion system DotU" evidence="2">
    <location>
        <begin position="55"/>
        <end position="228"/>
    </location>
</feature>
<dbReference type="EMBL" id="SSMQ01000117">
    <property type="protein sequence ID" value="TKC93686.1"/>
    <property type="molecule type" value="Genomic_DNA"/>
</dbReference>
<accession>A0A4U1IIH3</accession>
<dbReference type="InterPro" id="IPR017732">
    <property type="entry name" value="T4/T6SS_DotU"/>
</dbReference>
<keyword evidence="1" id="KW-0812">Transmembrane</keyword>
<evidence type="ECO:0000256" key="1">
    <source>
        <dbReference type="SAM" id="Phobius"/>
    </source>
</evidence>
<evidence type="ECO:0000313" key="3">
    <source>
        <dbReference type="EMBL" id="TKC93686.1"/>
    </source>
</evidence>
<dbReference type="OrthoDB" id="345640at2"/>
<sequence length="251" mass="28171">MAASPGRPALSPKQAALRDQRVLVDAFCNFHADVVTQKRVVVASGGVLPYDAVQQRLLDAFEQQAGKVQGSLPEHERRLFEETRYVMIAMADEVFLHLDWTGKEPWADKPLESVVFQTRDSGDRFFNRIDDALNGRIPASSQLLTVYLTALALGFRGRYAPFGTGEPETYRQRIVDFLARTDPEIVRGEDLCPQAHEHTAADAPQKRLPSLSRGLLPFLVVILGWIVIGEILWLYRTAELDDVLDRIEDAT</sequence>
<comment type="caution">
    <text evidence="3">The sequence shown here is derived from an EMBL/GenBank/DDBJ whole genome shotgun (WGS) entry which is preliminary data.</text>
</comment>
<dbReference type="RefSeq" id="WP_136936129.1">
    <property type="nucleotide sequence ID" value="NZ_SSMQ01000117.1"/>
</dbReference>
<dbReference type="Proteomes" id="UP000309215">
    <property type="component" value="Unassembled WGS sequence"/>
</dbReference>
<dbReference type="Pfam" id="PF09850">
    <property type="entry name" value="DotU"/>
    <property type="match status" value="1"/>
</dbReference>
<dbReference type="PANTHER" id="PTHR38033:SF1">
    <property type="entry name" value="DOTU FAMILY TYPE IV_VI SECRETION SYSTEM PROTEIN"/>
    <property type="match status" value="1"/>
</dbReference>
<organism evidence="3 4">
    <name type="scientific">Polyangium fumosum</name>
    <dbReference type="NCBI Taxonomy" id="889272"/>
    <lineage>
        <taxon>Bacteria</taxon>
        <taxon>Pseudomonadati</taxon>
        <taxon>Myxococcota</taxon>
        <taxon>Polyangia</taxon>
        <taxon>Polyangiales</taxon>
        <taxon>Polyangiaceae</taxon>
        <taxon>Polyangium</taxon>
    </lineage>
</organism>